<organism evidence="2 3">
    <name type="scientific">Apodospora peruviana</name>
    <dbReference type="NCBI Taxonomy" id="516989"/>
    <lineage>
        <taxon>Eukaryota</taxon>
        <taxon>Fungi</taxon>
        <taxon>Dikarya</taxon>
        <taxon>Ascomycota</taxon>
        <taxon>Pezizomycotina</taxon>
        <taxon>Sordariomycetes</taxon>
        <taxon>Sordariomycetidae</taxon>
        <taxon>Sordariales</taxon>
        <taxon>Lasiosphaeriaceae</taxon>
        <taxon>Apodospora</taxon>
    </lineage>
</organism>
<comment type="caution">
    <text evidence="2">The sequence shown here is derived from an EMBL/GenBank/DDBJ whole genome shotgun (WGS) entry which is preliminary data.</text>
</comment>
<sequence length="400" mass="45614">MKSKTNTAQEEPDYRELALKAKQSRQSLDTLDDAHRVPLTRAISNVLTTEIAETTYAQIIDGLPLASVADDTPGGILSPAHPINRHKTLCPGALDKTRLFRAEFDPGSLRFDASLLSAYQATTSGSAAFGTRLIEMVAIAVHQIAAVLFQLEASGHKDDGVTDWAPRSDDELWWRINPDGPLPTLFCHSWYVDYEQYPDGVADVVGYWAENRILGGVVLFDRNDPVKAEEEERKDEEESDDDYDLPPHQADPNAVYLHPERGGNVPYRICKLLDNQKEQLLAFLLAAEDMSDNDSSYSCPLPILVGGQNTERVDPEEPIHLTGIYRDEWERNLQPEYMGDNRSRDVFSLGDWVSFAEWNHSRERWMTRFRRYPEWIQRQWEGRVRYDHSDEDDEIDETST</sequence>
<dbReference type="Proteomes" id="UP001283341">
    <property type="component" value="Unassembled WGS sequence"/>
</dbReference>
<evidence type="ECO:0000313" key="2">
    <source>
        <dbReference type="EMBL" id="KAK3313960.1"/>
    </source>
</evidence>
<dbReference type="EMBL" id="JAUEDM010000007">
    <property type="protein sequence ID" value="KAK3313960.1"/>
    <property type="molecule type" value="Genomic_DNA"/>
</dbReference>
<dbReference type="AlphaFoldDB" id="A0AAE0HW15"/>
<proteinExistence type="predicted"/>
<name>A0AAE0HW15_9PEZI</name>
<feature type="compositionally biased region" description="Acidic residues" evidence="1">
    <location>
        <begin position="232"/>
        <end position="244"/>
    </location>
</feature>
<gene>
    <name evidence="2" type="ORF">B0H66DRAFT_567468</name>
</gene>
<reference evidence="2" key="2">
    <citation type="submission" date="2023-06" db="EMBL/GenBank/DDBJ databases">
        <authorList>
            <consortium name="Lawrence Berkeley National Laboratory"/>
            <person name="Haridas S."/>
            <person name="Hensen N."/>
            <person name="Bonometti L."/>
            <person name="Westerberg I."/>
            <person name="Brannstrom I.O."/>
            <person name="Guillou S."/>
            <person name="Cros-Aarteil S."/>
            <person name="Calhoun S."/>
            <person name="Kuo A."/>
            <person name="Mondo S."/>
            <person name="Pangilinan J."/>
            <person name="Riley R."/>
            <person name="Labutti K."/>
            <person name="Andreopoulos B."/>
            <person name="Lipzen A."/>
            <person name="Chen C."/>
            <person name="Yanf M."/>
            <person name="Daum C."/>
            <person name="Ng V."/>
            <person name="Clum A."/>
            <person name="Steindorff A."/>
            <person name="Ohm R."/>
            <person name="Martin F."/>
            <person name="Silar P."/>
            <person name="Natvig D."/>
            <person name="Lalanne C."/>
            <person name="Gautier V."/>
            <person name="Ament-Velasquez S.L."/>
            <person name="Kruys A."/>
            <person name="Hutchinson M.I."/>
            <person name="Powell A.J."/>
            <person name="Barry K."/>
            <person name="Miller A.N."/>
            <person name="Grigoriev I.V."/>
            <person name="Debuchy R."/>
            <person name="Gladieux P."/>
            <person name="Thoren M.H."/>
            <person name="Johannesson H."/>
        </authorList>
    </citation>
    <scope>NUCLEOTIDE SEQUENCE</scope>
    <source>
        <strain evidence="2">CBS 118394</strain>
    </source>
</reference>
<feature type="region of interest" description="Disordered" evidence="1">
    <location>
        <begin position="225"/>
        <end position="249"/>
    </location>
</feature>
<accession>A0AAE0HW15</accession>
<evidence type="ECO:0000313" key="3">
    <source>
        <dbReference type="Proteomes" id="UP001283341"/>
    </source>
</evidence>
<reference evidence="2" key="1">
    <citation type="journal article" date="2023" name="Mol. Phylogenet. Evol.">
        <title>Genome-scale phylogeny and comparative genomics of the fungal order Sordariales.</title>
        <authorList>
            <person name="Hensen N."/>
            <person name="Bonometti L."/>
            <person name="Westerberg I."/>
            <person name="Brannstrom I.O."/>
            <person name="Guillou S."/>
            <person name="Cros-Aarteil S."/>
            <person name="Calhoun S."/>
            <person name="Haridas S."/>
            <person name="Kuo A."/>
            <person name="Mondo S."/>
            <person name="Pangilinan J."/>
            <person name="Riley R."/>
            <person name="LaButti K."/>
            <person name="Andreopoulos B."/>
            <person name="Lipzen A."/>
            <person name="Chen C."/>
            <person name="Yan M."/>
            <person name="Daum C."/>
            <person name="Ng V."/>
            <person name="Clum A."/>
            <person name="Steindorff A."/>
            <person name="Ohm R.A."/>
            <person name="Martin F."/>
            <person name="Silar P."/>
            <person name="Natvig D.O."/>
            <person name="Lalanne C."/>
            <person name="Gautier V."/>
            <person name="Ament-Velasquez S.L."/>
            <person name="Kruys A."/>
            <person name="Hutchinson M.I."/>
            <person name="Powell A.J."/>
            <person name="Barry K."/>
            <person name="Miller A.N."/>
            <person name="Grigoriev I.V."/>
            <person name="Debuchy R."/>
            <person name="Gladieux P."/>
            <person name="Hiltunen Thoren M."/>
            <person name="Johannesson H."/>
        </authorList>
    </citation>
    <scope>NUCLEOTIDE SEQUENCE</scope>
    <source>
        <strain evidence="2">CBS 118394</strain>
    </source>
</reference>
<evidence type="ECO:0000256" key="1">
    <source>
        <dbReference type="SAM" id="MobiDB-lite"/>
    </source>
</evidence>
<protein>
    <submittedName>
        <fullName evidence="2">Uncharacterized protein</fullName>
    </submittedName>
</protein>
<keyword evidence="3" id="KW-1185">Reference proteome</keyword>